<dbReference type="GO" id="GO:0003676">
    <property type="term" value="F:nucleic acid binding"/>
    <property type="evidence" value="ECO:0007669"/>
    <property type="project" value="InterPro"/>
</dbReference>
<reference evidence="4" key="1">
    <citation type="submission" date="2017-03" db="EMBL/GenBank/DDBJ databases">
        <authorList>
            <person name="Monnet C."/>
        </authorList>
    </citation>
    <scope>NUCLEOTIDE SEQUENCE [LARGE SCALE GENOMIC DNA]</scope>
    <source>
        <strain evidence="4">SJ5-8</strain>
    </source>
</reference>
<dbReference type="HAMAP" id="MF_00048">
    <property type="entry name" value="UPF0102"/>
    <property type="match status" value="1"/>
</dbReference>
<protein>
    <recommendedName>
        <fullName evidence="2">UPF0102 protein BJEO58_00861</fullName>
    </recommendedName>
</protein>
<keyword evidence="3" id="KW-0378">Hydrolase</keyword>
<comment type="similarity">
    <text evidence="1 2">Belongs to the UPF0102 family.</text>
</comment>
<dbReference type="GO" id="GO:0004519">
    <property type="term" value="F:endonuclease activity"/>
    <property type="evidence" value="ECO:0007669"/>
    <property type="project" value="UniProtKB-KW"/>
</dbReference>
<dbReference type="Gene3D" id="3.40.1350.10">
    <property type="match status" value="1"/>
</dbReference>
<dbReference type="Proteomes" id="UP000234462">
    <property type="component" value="Unassembled WGS sequence"/>
</dbReference>
<sequence length="118" mass="13309">MSRQTLGRRGEDFAVHHLEAHGWTIHQRNWRCRHGEIDIVAITPDGTTVVFIEVRTRSSVNAGHPLETIGVRKAARMRRTAGAWLSAQAEFIPQFRIDVIGLLWDDAPPELIHLEGLA</sequence>
<proteinExistence type="inferred from homology"/>
<dbReference type="InterPro" id="IPR011335">
    <property type="entry name" value="Restrct_endonuc-II-like"/>
</dbReference>
<evidence type="ECO:0000256" key="1">
    <source>
        <dbReference type="ARBA" id="ARBA00006738"/>
    </source>
</evidence>
<dbReference type="InterPro" id="IPR003509">
    <property type="entry name" value="UPF0102_YraN-like"/>
</dbReference>
<evidence type="ECO:0000313" key="3">
    <source>
        <dbReference type="EMBL" id="SMY11276.1"/>
    </source>
</evidence>
<keyword evidence="4" id="KW-1185">Reference proteome</keyword>
<dbReference type="CDD" id="cd20736">
    <property type="entry name" value="PoNe_Nuclease"/>
    <property type="match status" value="1"/>
</dbReference>
<dbReference type="InterPro" id="IPR011856">
    <property type="entry name" value="tRNA_endonuc-like_dom_sf"/>
</dbReference>
<dbReference type="AlphaFoldDB" id="A0A2H1L313"/>
<evidence type="ECO:0000313" key="4">
    <source>
        <dbReference type="Proteomes" id="UP000234462"/>
    </source>
</evidence>
<dbReference type="RefSeq" id="WP_101588045.1">
    <property type="nucleotide sequence ID" value="NZ_FXZM01000003.1"/>
</dbReference>
<dbReference type="Pfam" id="PF02021">
    <property type="entry name" value="UPF0102"/>
    <property type="match status" value="1"/>
</dbReference>
<dbReference type="SUPFAM" id="SSF52980">
    <property type="entry name" value="Restriction endonuclease-like"/>
    <property type="match status" value="1"/>
</dbReference>
<dbReference type="OrthoDB" id="9794876at2"/>
<organism evidence="3 4">
    <name type="scientific">Brevibacterium jeotgali</name>
    <dbReference type="NCBI Taxonomy" id="1262550"/>
    <lineage>
        <taxon>Bacteria</taxon>
        <taxon>Bacillati</taxon>
        <taxon>Actinomycetota</taxon>
        <taxon>Actinomycetes</taxon>
        <taxon>Micrococcales</taxon>
        <taxon>Brevibacteriaceae</taxon>
        <taxon>Brevibacterium</taxon>
    </lineage>
</organism>
<keyword evidence="3" id="KW-0540">Nuclease</keyword>
<dbReference type="EMBL" id="FXZM01000003">
    <property type="protein sequence ID" value="SMY11276.1"/>
    <property type="molecule type" value="Genomic_DNA"/>
</dbReference>
<evidence type="ECO:0000256" key="2">
    <source>
        <dbReference type="HAMAP-Rule" id="MF_00048"/>
    </source>
</evidence>
<dbReference type="PANTHER" id="PTHR34039:SF1">
    <property type="entry name" value="UPF0102 PROTEIN YRAN"/>
    <property type="match status" value="1"/>
</dbReference>
<dbReference type="NCBIfam" id="NF009150">
    <property type="entry name" value="PRK12497.1-3"/>
    <property type="match status" value="1"/>
</dbReference>
<accession>A0A2H1L313</accession>
<dbReference type="NCBIfam" id="NF009154">
    <property type="entry name" value="PRK12497.3-3"/>
    <property type="match status" value="1"/>
</dbReference>
<name>A0A2H1L313_9MICO</name>
<keyword evidence="3" id="KW-0255">Endonuclease</keyword>
<dbReference type="PANTHER" id="PTHR34039">
    <property type="entry name" value="UPF0102 PROTEIN YRAN"/>
    <property type="match status" value="1"/>
</dbReference>
<gene>
    <name evidence="3" type="ORF">BJEO58_00861</name>
</gene>